<dbReference type="InterPro" id="IPR008978">
    <property type="entry name" value="HSP20-like_chaperone"/>
</dbReference>
<reference evidence="6" key="1">
    <citation type="submission" date="2021-01" db="EMBL/GenBank/DDBJ databases">
        <authorList>
            <person name="Corre E."/>
            <person name="Pelletier E."/>
            <person name="Niang G."/>
            <person name="Scheremetjew M."/>
            <person name="Finn R."/>
            <person name="Kale V."/>
            <person name="Holt S."/>
            <person name="Cochrane G."/>
            <person name="Meng A."/>
            <person name="Brown T."/>
            <person name="Cohen L."/>
        </authorList>
    </citation>
    <scope>NUCLEOTIDE SEQUENCE</scope>
    <source>
        <strain evidence="6">CCMP3124</strain>
    </source>
</reference>
<gene>
    <name evidence="6" type="ORF">EAUS1353_LOCUS1226</name>
</gene>
<dbReference type="EMBL" id="HBGI01001883">
    <property type="protein sequence ID" value="CAD9239488.1"/>
    <property type="molecule type" value="Transcribed_RNA"/>
</dbReference>
<comment type="similarity">
    <text evidence="2 3">Belongs to the small heat shock protein (HSP20) family.</text>
</comment>
<dbReference type="Pfam" id="PF00011">
    <property type="entry name" value="HSP20"/>
    <property type="match status" value="1"/>
</dbReference>
<dbReference type="SUPFAM" id="SSF49764">
    <property type="entry name" value="HSP20-like chaperones"/>
    <property type="match status" value="1"/>
</dbReference>
<dbReference type="Gene3D" id="2.60.40.790">
    <property type="match status" value="1"/>
</dbReference>
<protein>
    <recommendedName>
        <fullName evidence="5">SHSP domain-containing protein</fullName>
    </recommendedName>
</protein>
<evidence type="ECO:0000256" key="1">
    <source>
        <dbReference type="ARBA" id="ARBA00023016"/>
    </source>
</evidence>
<name>A0A7S1XGS7_9RHOD</name>
<evidence type="ECO:0000259" key="5">
    <source>
        <dbReference type="PROSITE" id="PS01031"/>
    </source>
</evidence>
<keyword evidence="1" id="KW-0346">Stress response</keyword>
<sequence>MALRRVAMRGAPALWDAPFGRWDAVLRPWSYTSGGLGEVNKMLESFFDSDAGDVGAGFLGATRSYENKKGDLVLRVDLPGVKKEDLQVSAQNGSLRIHGKRRVVFPDEEDTDFETGANGTKQAEKHEHSKGSSSRKEQYAEVRQAFTVPKQYDTSNISAKLEDGILAITVPKLPAESTERKMVQIE</sequence>
<organism evidence="6">
    <name type="scientific">Erythrolobus australicus</name>
    <dbReference type="NCBI Taxonomy" id="1077150"/>
    <lineage>
        <taxon>Eukaryota</taxon>
        <taxon>Rhodophyta</taxon>
        <taxon>Bangiophyceae</taxon>
        <taxon>Porphyridiales</taxon>
        <taxon>Porphyridiaceae</taxon>
        <taxon>Erythrolobus</taxon>
    </lineage>
</organism>
<evidence type="ECO:0000256" key="4">
    <source>
        <dbReference type="SAM" id="MobiDB-lite"/>
    </source>
</evidence>
<dbReference type="InterPro" id="IPR002068">
    <property type="entry name" value="A-crystallin/Hsp20_dom"/>
</dbReference>
<evidence type="ECO:0000256" key="2">
    <source>
        <dbReference type="PROSITE-ProRule" id="PRU00285"/>
    </source>
</evidence>
<evidence type="ECO:0000313" key="6">
    <source>
        <dbReference type="EMBL" id="CAD9239488.1"/>
    </source>
</evidence>
<feature type="region of interest" description="Disordered" evidence="4">
    <location>
        <begin position="106"/>
        <end position="140"/>
    </location>
</feature>
<accession>A0A7S1XGS7</accession>
<evidence type="ECO:0000256" key="3">
    <source>
        <dbReference type="RuleBase" id="RU003616"/>
    </source>
</evidence>
<dbReference type="InterPro" id="IPR031107">
    <property type="entry name" value="Small_HSP"/>
</dbReference>
<dbReference type="CDD" id="cd06464">
    <property type="entry name" value="ACD_sHsps-like"/>
    <property type="match status" value="1"/>
</dbReference>
<feature type="compositionally biased region" description="Basic and acidic residues" evidence="4">
    <location>
        <begin position="122"/>
        <end position="140"/>
    </location>
</feature>
<feature type="domain" description="SHSP" evidence="5">
    <location>
        <begin position="54"/>
        <end position="186"/>
    </location>
</feature>
<dbReference type="PANTHER" id="PTHR11527">
    <property type="entry name" value="HEAT-SHOCK PROTEIN 20 FAMILY MEMBER"/>
    <property type="match status" value="1"/>
</dbReference>
<proteinExistence type="inferred from homology"/>
<dbReference type="AlphaFoldDB" id="A0A7S1XGS7"/>
<dbReference type="PROSITE" id="PS01031">
    <property type="entry name" value="SHSP"/>
    <property type="match status" value="1"/>
</dbReference>